<dbReference type="InterPro" id="IPR015915">
    <property type="entry name" value="Kelch-typ_b-propeller"/>
</dbReference>
<evidence type="ECO:0000256" key="1">
    <source>
        <dbReference type="ARBA" id="ARBA00004123"/>
    </source>
</evidence>
<dbReference type="Gene3D" id="2.120.10.80">
    <property type="entry name" value="Kelch-type beta propeller"/>
    <property type="match status" value="3"/>
</dbReference>
<dbReference type="InterPro" id="IPR003961">
    <property type="entry name" value="FN3_dom"/>
</dbReference>
<keyword evidence="8" id="KW-1185">Reference proteome</keyword>
<name>A0ABQ8IZI8_DERPT</name>
<dbReference type="PANTHER" id="PTHR46003:SF1">
    <property type="entry name" value="HOST CELL FACTOR"/>
    <property type="match status" value="1"/>
</dbReference>
<dbReference type="InterPro" id="IPR013783">
    <property type="entry name" value="Ig-like_fold"/>
</dbReference>
<dbReference type="Pfam" id="PF13854">
    <property type="entry name" value="Kelch_HCF"/>
    <property type="match status" value="1"/>
</dbReference>
<keyword evidence="4" id="KW-0539">Nucleus</keyword>
<accession>A0ABQ8IZI8</accession>
<comment type="subcellular location">
    <subcellularLocation>
        <location evidence="1">Nucleus</location>
    </subcellularLocation>
</comment>
<dbReference type="SUPFAM" id="SSF117281">
    <property type="entry name" value="Kelch motif"/>
    <property type="match status" value="1"/>
</dbReference>
<evidence type="ECO:0000313" key="8">
    <source>
        <dbReference type="Proteomes" id="UP000887458"/>
    </source>
</evidence>
<sequence>MYNAFQCSIKMSVQKNIIFKWRKIENSSGHSPKARHGHRAITIKNMMLIFGGGNDGIIDEFHVYMPYENKWIWPKMTGDIPLGVAAFGMTNNVTNVFLFGGMLEFGRYSASLYELKLNNWEWKKIIPFVEKNQESPCARLGHSFVMHTSGQQIFLFGGMFNQNEDDPLNHNPKYLNDLYVLDIGKGSSNYKWSIPVTKGHSPSPRESHTAIMHKHQTTGHDWMLIYGGMDNNRLGDVWILDLNTMSWSSPQITGIAPAPRSLHTANVVNNQMYIFGGWTLMDKSINNPTDSTDSESNKMKECWKCSNTLAILNLDHLNWITPKIDESDVSDSIPKPRAGHSSTLIGSRLYIWSGRDGYRKSWNNQVCCRDLWYVDLDVPTAPKNLQLIKSTFDSLLLTVDPDINTERYLVQIKRISQVAHKTQSIPNIKQSPLLPQSIATATSSSNQQPTNHPITTSSTNQVVIGKKIVVKIFDKKNGKFTETPVECFPEIKQVLERNNGKITPQELLVMVKNHLASKNTANSTTTAAATASTSTSASVNTNKSSTTTTLLPTPLPPTSSLSSTNNMNTKIDENENRRDSIDKTKSLETTKIPQSDGPDDSEMPNTLTTSTTPVIEEIWHDVGLFRKPSFNIEHYFVPKNPEKLTTHNRIDKEYDSTQFKQVKLEPATRYKIRVAGFNAQGLGSWCEGPILGHFQTCAAHLPPAPSNVQIYRVSEGIHISWHNSTSSNSSNEIVEQSVFMAVDKEKVPNKNELQDQPFLKVYEGKQNHCIISEQLIKMANIQPEPKPAIIFRIASQNRHGYGPGTQIRWLFEELGIPETLT</sequence>
<feature type="compositionally biased region" description="Low complexity" evidence="5">
    <location>
        <begin position="526"/>
        <end position="569"/>
    </location>
</feature>
<gene>
    <name evidence="7" type="primary">HCFC2_2</name>
    <name evidence="7" type="ORF">DERP_000189</name>
</gene>
<evidence type="ECO:0000259" key="6">
    <source>
        <dbReference type="SMART" id="SM00060"/>
    </source>
</evidence>
<dbReference type="SUPFAM" id="SSF49265">
    <property type="entry name" value="Fibronectin type III"/>
    <property type="match status" value="1"/>
</dbReference>
<evidence type="ECO:0000256" key="3">
    <source>
        <dbReference type="ARBA" id="ARBA00022737"/>
    </source>
</evidence>
<comment type="caution">
    <text evidence="7">The sequence shown here is derived from an EMBL/GenBank/DDBJ whole genome shotgun (WGS) entry which is preliminary data.</text>
</comment>
<evidence type="ECO:0000256" key="4">
    <source>
        <dbReference type="ARBA" id="ARBA00023242"/>
    </source>
</evidence>
<protein>
    <submittedName>
        <fullName evidence="7">Host cell factor 2</fullName>
    </submittedName>
</protein>
<dbReference type="Proteomes" id="UP000887458">
    <property type="component" value="Unassembled WGS sequence"/>
</dbReference>
<dbReference type="EMBL" id="NJHN03000095">
    <property type="protein sequence ID" value="KAH9415699.1"/>
    <property type="molecule type" value="Genomic_DNA"/>
</dbReference>
<feature type="domain" description="Fibronectin type-III" evidence="6">
    <location>
        <begin position="702"/>
        <end position="802"/>
    </location>
</feature>
<feature type="region of interest" description="Disordered" evidence="5">
    <location>
        <begin position="526"/>
        <end position="607"/>
    </location>
</feature>
<feature type="compositionally biased region" description="Basic and acidic residues" evidence="5">
    <location>
        <begin position="570"/>
        <end position="588"/>
    </location>
</feature>
<dbReference type="SMART" id="SM00060">
    <property type="entry name" value="FN3"/>
    <property type="match status" value="2"/>
</dbReference>
<feature type="domain" description="Fibronectin type-III" evidence="6">
    <location>
        <begin position="379"/>
        <end position="683"/>
    </location>
</feature>
<keyword evidence="3" id="KW-0677">Repeat</keyword>
<reference evidence="7 8" key="1">
    <citation type="journal article" date="2018" name="J. Allergy Clin. Immunol.">
        <title>High-quality assembly of Dermatophagoides pteronyssinus genome and transcriptome reveals a wide range of novel allergens.</title>
        <authorList>
            <person name="Liu X.Y."/>
            <person name="Yang K.Y."/>
            <person name="Wang M.Q."/>
            <person name="Kwok J.S."/>
            <person name="Zeng X."/>
            <person name="Yang Z."/>
            <person name="Xiao X.J."/>
            <person name="Lau C.P."/>
            <person name="Li Y."/>
            <person name="Huang Z.M."/>
            <person name="Ba J.G."/>
            <person name="Yim A.K."/>
            <person name="Ouyang C.Y."/>
            <person name="Ngai S.M."/>
            <person name="Chan T.F."/>
            <person name="Leung E.L."/>
            <person name="Liu L."/>
            <person name="Liu Z.G."/>
            <person name="Tsui S.K."/>
        </authorList>
    </citation>
    <scope>NUCLEOTIDE SEQUENCE [LARGE SCALE GENOMIC DNA]</scope>
    <source>
        <strain evidence="7">Derp</strain>
    </source>
</reference>
<evidence type="ECO:0000313" key="7">
    <source>
        <dbReference type="EMBL" id="KAH9415699.1"/>
    </source>
</evidence>
<evidence type="ECO:0000256" key="2">
    <source>
        <dbReference type="ARBA" id="ARBA00022441"/>
    </source>
</evidence>
<dbReference type="InterPro" id="IPR043536">
    <property type="entry name" value="HCF1/2"/>
</dbReference>
<keyword evidence="2" id="KW-0880">Kelch repeat</keyword>
<dbReference type="CDD" id="cd00063">
    <property type="entry name" value="FN3"/>
    <property type="match status" value="1"/>
</dbReference>
<dbReference type="Gene3D" id="2.60.40.10">
    <property type="entry name" value="Immunoglobulins"/>
    <property type="match status" value="2"/>
</dbReference>
<organism evidence="7 8">
    <name type="scientific">Dermatophagoides pteronyssinus</name>
    <name type="common">European house dust mite</name>
    <dbReference type="NCBI Taxonomy" id="6956"/>
    <lineage>
        <taxon>Eukaryota</taxon>
        <taxon>Metazoa</taxon>
        <taxon>Ecdysozoa</taxon>
        <taxon>Arthropoda</taxon>
        <taxon>Chelicerata</taxon>
        <taxon>Arachnida</taxon>
        <taxon>Acari</taxon>
        <taxon>Acariformes</taxon>
        <taxon>Sarcoptiformes</taxon>
        <taxon>Astigmata</taxon>
        <taxon>Psoroptidia</taxon>
        <taxon>Analgoidea</taxon>
        <taxon>Pyroglyphidae</taxon>
        <taxon>Dermatophagoidinae</taxon>
        <taxon>Dermatophagoides</taxon>
    </lineage>
</organism>
<dbReference type="InterPro" id="IPR036116">
    <property type="entry name" value="FN3_sf"/>
</dbReference>
<reference evidence="7 8" key="2">
    <citation type="journal article" date="2022" name="Mol. Biol. Evol.">
        <title>Comparative Genomics Reveals Insights into the Divergent Evolution of Astigmatic Mites and Household Pest Adaptations.</title>
        <authorList>
            <person name="Xiong Q."/>
            <person name="Wan A.T."/>
            <person name="Liu X."/>
            <person name="Fung C.S."/>
            <person name="Xiao X."/>
            <person name="Malainual N."/>
            <person name="Hou J."/>
            <person name="Wang L."/>
            <person name="Wang M."/>
            <person name="Yang K.Y."/>
            <person name="Cui Y."/>
            <person name="Leung E.L."/>
            <person name="Nong W."/>
            <person name="Shin S.K."/>
            <person name="Au S.W."/>
            <person name="Jeong K.Y."/>
            <person name="Chew F.T."/>
            <person name="Hui J.H."/>
            <person name="Leung T.F."/>
            <person name="Tungtrongchitr A."/>
            <person name="Zhong N."/>
            <person name="Liu Z."/>
            <person name="Tsui S.K."/>
        </authorList>
    </citation>
    <scope>NUCLEOTIDE SEQUENCE [LARGE SCALE GENOMIC DNA]</scope>
    <source>
        <strain evidence="7">Derp</strain>
    </source>
</reference>
<proteinExistence type="predicted"/>
<dbReference type="InterPro" id="IPR059124">
    <property type="entry name" value="Kelch_HCF"/>
</dbReference>
<dbReference type="PANTHER" id="PTHR46003">
    <property type="entry name" value="HOST CELL FACTOR"/>
    <property type="match status" value="1"/>
</dbReference>
<evidence type="ECO:0000256" key="5">
    <source>
        <dbReference type="SAM" id="MobiDB-lite"/>
    </source>
</evidence>